<comment type="caution">
    <text evidence="1">The sequence shown here is derived from an EMBL/GenBank/DDBJ whole genome shotgun (WGS) entry which is preliminary data.</text>
</comment>
<protein>
    <submittedName>
        <fullName evidence="1">Uncharacterized protein</fullName>
    </submittedName>
</protein>
<accession>A0A371FUK4</accession>
<evidence type="ECO:0000313" key="2">
    <source>
        <dbReference type="Proteomes" id="UP000257109"/>
    </source>
</evidence>
<sequence length="61" mass="6990">MKLTRVPLKDACFSYGTQPLEKHFKTYNLLSSGFGHDNLTDTYKVIVLITSELKLSQHITF</sequence>
<keyword evidence="2" id="KW-1185">Reference proteome</keyword>
<proteinExistence type="predicted"/>
<feature type="non-terminal residue" evidence="1">
    <location>
        <position position="61"/>
    </location>
</feature>
<dbReference type="EMBL" id="QJKJ01007776">
    <property type="protein sequence ID" value="RDX81988.1"/>
    <property type="molecule type" value="Genomic_DNA"/>
</dbReference>
<reference evidence="1" key="1">
    <citation type="submission" date="2018-05" db="EMBL/GenBank/DDBJ databases">
        <title>Draft genome of Mucuna pruriens seed.</title>
        <authorList>
            <person name="Nnadi N.E."/>
            <person name="Vos R."/>
            <person name="Hasami M.H."/>
            <person name="Devisetty U.K."/>
            <person name="Aguiy J.C."/>
        </authorList>
    </citation>
    <scope>NUCLEOTIDE SEQUENCE [LARGE SCALE GENOMIC DNA]</scope>
    <source>
        <strain evidence="1">JCA_2017</strain>
    </source>
</reference>
<dbReference type="AlphaFoldDB" id="A0A371FUK4"/>
<evidence type="ECO:0000313" key="1">
    <source>
        <dbReference type="EMBL" id="RDX81988.1"/>
    </source>
</evidence>
<organism evidence="1 2">
    <name type="scientific">Mucuna pruriens</name>
    <name type="common">Velvet bean</name>
    <name type="synonym">Dolichos pruriens</name>
    <dbReference type="NCBI Taxonomy" id="157652"/>
    <lineage>
        <taxon>Eukaryota</taxon>
        <taxon>Viridiplantae</taxon>
        <taxon>Streptophyta</taxon>
        <taxon>Embryophyta</taxon>
        <taxon>Tracheophyta</taxon>
        <taxon>Spermatophyta</taxon>
        <taxon>Magnoliopsida</taxon>
        <taxon>eudicotyledons</taxon>
        <taxon>Gunneridae</taxon>
        <taxon>Pentapetalae</taxon>
        <taxon>rosids</taxon>
        <taxon>fabids</taxon>
        <taxon>Fabales</taxon>
        <taxon>Fabaceae</taxon>
        <taxon>Papilionoideae</taxon>
        <taxon>50 kb inversion clade</taxon>
        <taxon>NPAAA clade</taxon>
        <taxon>indigoferoid/millettioid clade</taxon>
        <taxon>Phaseoleae</taxon>
        <taxon>Mucuna</taxon>
    </lineage>
</organism>
<name>A0A371FUK4_MUCPR</name>
<gene>
    <name evidence="1" type="ORF">CR513_37282</name>
</gene>
<dbReference type="Proteomes" id="UP000257109">
    <property type="component" value="Unassembled WGS sequence"/>
</dbReference>